<dbReference type="GO" id="GO:0043335">
    <property type="term" value="P:protein unfolding"/>
    <property type="evidence" value="ECO:0007669"/>
    <property type="project" value="InterPro"/>
</dbReference>
<dbReference type="CDD" id="cd00009">
    <property type="entry name" value="AAA"/>
    <property type="match status" value="1"/>
</dbReference>
<feature type="region of interest" description="Disordered" evidence="8">
    <location>
        <begin position="754"/>
        <end position="773"/>
    </location>
</feature>
<dbReference type="CDD" id="cd19499">
    <property type="entry name" value="RecA-like_ClpB_Hsp104-like"/>
    <property type="match status" value="1"/>
</dbReference>
<feature type="domain" description="Clp R" evidence="9">
    <location>
        <begin position="1"/>
        <end position="146"/>
    </location>
</feature>
<dbReference type="InterPro" id="IPR036628">
    <property type="entry name" value="Clp_N_dom_sf"/>
</dbReference>
<dbReference type="AlphaFoldDB" id="A0A1L5BNH7"/>
<dbReference type="InterPro" id="IPR004176">
    <property type="entry name" value="Clp_R_N"/>
</dbReference>
<keyword evidence="5 7" id="KW-0143">Chaperone</keyword>
<dbReference type="PANTHER" id="PTHR11638">
    <property type="entry name" value="ATP-DEPENDENT CLP PROTEASE"/>
    <property type="match status" value="1"/>
</dbReference>
<dbReference type="InterPro" id="IPR019489">
    <property type="entry name" value="Clp_ATPase_C"/>
</dbReference>
<dbReference type="InterPro" id="IPR003959">
    <property type="entry name" value="ATPase_AAA_core"/>
</dbReference>
<dbReference type="Pfam" id="PF02861">
    <property type="entry name" value="Clp_N"/>
    <property type="match status" value="1"/>
</dbReference>
<evidence type="ECO:0000256" key="2">
    <source>
        <dbReference type="ARBA" id="ARBA00022737"/>
    </source>
</evidence>
<dbReference type="Gene3D" id="1.10.8.60">
    <property type="match status" value="2"/>
</dbReference>
<feature type="region of interest" description="Disordered" evidence="8">
    <location>
        <begin position="145"/>
        <end position="176"/>
    </location>
</feature>
<dbReference type="Pfam" id="PF10431">
    <property type="entry name" value="ClpB_D2-small"/>
    <property type="match status" value="1"/>
</dbReference>
<dbReference type="PANTHER" id="PTHR11638:SF111">
    <property type="entry name" value="ATP-DEPENDENT CLP PROTEASE ATP-BINDING SUBUNIT CLPA"/>
    <property type="match status" value="1"/>
</dbReference>
<dbReference type="Pfam" id="PF00004">
    <property type="entry name" value="AAA"/>
    <property type="match status" value="1"/>
</dbReference>
<dbReference type="PROSITE" id="PS00871">
    <property type="entry name" value="CLPAB_2"/>
    <property type="match status" value="1"/>
</dbReference>
<evidence type="ECO:0000256" key="7">
    <source>
        <dbReference type="RuleBase" id="RU004432"/>
    </source>
</evidence>
<dbReference type="EMBL" id="CP013070">
    <property type="protein sequence ID" value="APL94454.1"/>
    <property type="molecule type" value="Genomic_DNA"/>
</dbReference>
<dbReference type="GO" id="GO:0016887">
    <property type="term" value="F:ATP hydrolysis activity"/>
    <property type="evidence" value="ECO:0007669"/>
    <property type="project" value="InterPro"/>
</dbReference>
<dbReference type="PRINTS" id="PR00300">
    <property type="entry name" value="CLPPROTEASEA"/>
</dbReference>
<dbReference type="Proteomes" id="UP000004550">
    <property type="component" value="Chromosome"/>
</dbReference>
<sequence>MPSFAPALETTLHNALTHASERRHEYATLEHLLLALIDDEHASKVMQACGVELGELSDAVTQYLDTELDSLKVEGASDPSPTSGFQRVVQRAILHVQSSGKDEVTGANVLVALFSERESYAVYFLQQQDMSRLDAVSYISHGVGKGTAVPEQQRETKGAAEEEKKTQDSKGKKDSALEQFTVNLNEKAARGKVDPLIGRASEVDRTIQILCRRSKNNPLYVGDPGVGKTAIAEGLARKIVEGEVPDVLKEAVIYSLDMGALLAGTRYRGDFEERLKAVVTELEKMPHAVLFIDEIHTVIGAGATSGGAMDASNLLKPALSGGTIRCIGSTTYKEFRNHFEKDRALLRRFQKIDVNEPTVEDTIKILAGLRSAFEEHHHVKYTPDAIKAAVELSARYINDRKLPDKAIDVIDEVGAMQMLVVPSKRKKTITPREIEQVIATMARIPPKTVSADDKSVLETLDTDLKRVVFGQNRAIEVLSSAIKLSRAGLRDPDKPIGNYLFSGPTGVGKTEVARQLAHLLGIPLQRFDMSEYMERHSVSRLIGAPPGYVGYDQGGLLTDAVDQNPHSVLLLDEIEKAHPDLFNILLQVMDNGRLTDHHGKTVDFRNTILIMTTNAGASDMAKESIGFGELTREDAQEDAVKKLFTPEFRNRLDAIVPFGYLPPEIVARVIDKFVLQLELQLADRDVHITLDDEAKAWLTKRGYDKLYGARPMGRLMQEKIKQPLAEELLFGKLVHGGEVHVRLKDDALAFEITPAAPKKGKKRGRSKPAESAK</sequence>
<name>A0A1L5BNH7_SPHIB</name>
<evidence type="ECO:0000313" key="11">
    <source>
        <dbReference type="Proteomes" id="UP000004550"/>
    </source>
</evidence>
<dbReference type="GO" id="GO:0005737">
    <property type="term" value="C:cytoplasm"/>
    <property type="evidence" value="ECO:0007669"/>
    <property type="project" value="TreeGrafter"/>
</dbReference>
<evidence type="ECO:0000313" key="10">
    <source>
        <dbReference type="EMBL" id="APL94454.1"/>
    </source>
</evidence>
<dbReference type="InterPro" id="IPR050130">
    <property type="entry name" value="ClpA_ClpB"/>
</dbReference>
<dbReference type="GO" id="GO:0008233">
    <property type="term" value="F:peptidase activity"/>
    <property type="evidence" value="ECO:0007669"/>
    <property type="project" value="UniProtKB-KW"/>
</dbReference>
<keyword evidence="4 7" id="KW-0067">ATP-binding</keyword>
<dbReference type="InterPro" id="IPR027417">
    <property type="entry name" value="P-loop_NTPase"/>
</dbReference>
<comment type="similarity">
    <text evidence="1 7">Belongs to the ClpA/ClpB family.</text>
</comment>
<evidence type="ECO:0000256" key="3">
    <source>
        <dbReference type="ARBA" id="ARBA00022741"/>
    </source>
</evidence>
<dbReference type="FunFam" id="3.40.50.300:FF:000025">
    <property type="entry name" value="ATP-dependent Clp protease subunit"/>
    <property type="match status" value="1"/>
</dbReference>
<dbReference type="InterPro" id="IPR001270">
    <property type="entry name" value="ClpA/B"/>
</dbReference>
<keyword evidence="10" id="KW-0645">Protease</keyword>
<evidence type="ECO:0000256" key="6">
    <source>
        <dbReference type="PROSITE-ProRule" id="PRU01251"/>
    </source>
</evidence>
<keyword evidence="10" id="KW-0378">Hydrolase</keyword>
<keyword evidence="2 6" id="KW-0677">Repeat</keyword>
<dbReference type="PROSITE" id="PS00870">
    <property type="entry name" value="CLPAB_1"/>
    <property type="match status" value="1"/>
</dbReference>
<dbReference type="InterPro" id="IPR028299">
    <property type="entry name" value="ClpA/B_CS2"/>
</dbReference>
<dbReference type="PROSITE" id="PS51903">
    <property type="entry name" value="CLP_R"/>
    <property type="match status" value="1"/>
</dbReference>
<dbReference type="NCBIfam" id="TIGR02639">
    <property type="entry name" value="ClpA"/>
    <property type="match status" value="1"/>
</dbReference>
<evidence type="ECO:0000256" key="1">
    <source>
        <dbReference type="ARBA" id="ARBA00008675"/>
    </source>
</evidence>
<evidence type="ECO:0000259" key="9">
    <source>
        <dbReference type="PROSITE" id="PS51903"/>
    </source>
</evidence>
<protein>
    <submittedName>
        <fullName evidence="10">ATP-dependent Clp protease ATP-binding subunit ClpA</fullName>
    </submittedName>
</protein>
<keyword evidence="3 7" id="KW-0547">Nucleotide-binding</keyword>
<proteinExistence type="inferred from homology"/>
<dbReference type="SUPFAM" id="SSF52540">
    <property type="entry name" value="P-loop containing nucleoside triphosphate hydrolases"/>
    <property type="match status" value="2"/>
</dbReference>
<dbReference type="SMART" id="SM01086">
    <property type="entry name" value="ClpB_D2-small"/>
    <property type="match status" value="1"/>
</dbReference>
<dbReference type="InterPro" id="IPR013461">
    <property type="entry name" value="ClpA"/>
</dbReference>
<dbReference type="GO" id="GO:0006508">
    <property type="term" value="P:proteolysis"/>
    <property type="evidence" value="ECO:0007669"/>
    <property type="project" value="UniProtKB-KW"/>
</dbReference>
<reference evidence="10 11" key="1">
    <citation type="journal article" date="2012" name="J. Bacteriol.">
        <title>Genome sequence of Sphingobium indicum B90A, a hexachlorocyclohexane-degrading bacterium.</title>
        <authorList>
            <person name="Anand S."/>
            <person name="Sangwan N."/>
            <person name="Lata P."/>
            <person name="Kaur J."/>
            <person name="Dua A."/>
            <person name="Singh A.K."/>
            <person name="Verma M."/>
            <person name="Kaur J."/>
            <person name="Khurana J.P."/>
            <person name="Khurana P."/>
            <person name="Mathur S."/>
            <person name="Lal R."/>
        </authorList>
    </citation>
    <scope>NUCLEOTIDE SEQUENCE [LARGE SCALE GENOMIC DNA]</scope>
    <source>
        <strain evidence="11">DSM 16412 / CCM 7286 / MTCC 6364 / B90A</strain>
    </source>
</reference>
<organism evidence="10 11">
    <name type="scientific">Sphingobium indicum (strain DSM 16412 / CCM 7286 / MTCC 6364 / B90A)</name>
    <dbReference type="NCBI Taxonomy" id="861109"/>
    <lineage>
        <taxon>Bacteria</taxon>
        <taxon>Pseudomonadati</taxon>
        <taxon>Pseudomonadota</taxon>
        <taxon>Alphaproteobacteria</taxon>
        <taxon>Sphingomonadales</taxon>
        <taxon>Sphingomonadaceae</taxon>
        <taxon>Sphingobium</taxon>
    </lineage>
</organism>
<feature type="compositionally biased region" description="Basic and acidic residues" evidence="8">
    <location>
        <begin position="152"/>
        <end position="176"/>
    </location>
</feature>
<dbReference type="InterPro" id="IPR041546">
    <property type="entry name" value="ClpA/ClpB_AAA_lid"/>
</dbReference>
<dbReference type="Pfam" id="PF17871">
    <property type="entry name" value="AAA_lid_9"/>
    <property type="match status" value="1"/>
</dbReference>
<dbReference type="InterPro" id="IPR018368">
    <property type="entry name" value="ClpA/B_CS1"/>
</dbReference>
<dbReference type="SMART" id="SM00382">
    <property type="entry name" value="AAA"/>
    <property type="match status" value="2"/>
</dbReference>
<dbReference type="GeneID" id="29272873"/>
<gene>
    <name evidence="10" type="primary">clpA</name>
    <name evidence="10" type="ORF">SIDU_08055</name>
</gene>
<accession>A0A1L5BNH7</accession>
<evidence type="ECO:0000256" key="8">
    <source>
        <dbReference type="SAM" id="MobiDB-lite"/>
    </source>
</evidence>
<dbReference type="Pfam" id="PF07724">
    <property type="entry name" value="AAA_2"/>
    <property type="match status" value="1"/>
</dbReference>
<dbReference type="KEGG" id="sinb:SIDU_08055"/>
<evidence type="ECO:0000256" key="4">
    <source>
        <dbReference type="ARBA" id="ARBA00022840"/>
    </source>
</evidence>
<dbReference type="Gene3D" id="3.40.50.300">
    <property type="entry name" value="P-loop containing nucleotide triphosphate hydrolases"/>
    <property type="match status" value="2"/>
</dbReference>
<dbReference type="InterPro" id="IPR003593">
    <property type="entry name" value="AAA+_ATPase"/>
</dbReference>
<dbReference type="GO" id="GO:0034605">
    <property type="term" value="P:cellular response to heat"/>
    <property type="evidence" value="ECO:0007669"/>
    <property type="project" value="TreeGrafter"/>
</dbReference>
<dbReference type="SUPFAM" id="SSF81923">
    <property type="entry name" value="Double Clp-N motif"/>
    <property type="match status" value="1"/>
</dbReference>
<dbReference type="Gene3D" id="1.10.1780.10">
    <property type="entry name" value="Clp, N-terminal domain"/>
    <property type="match status" value="1"/>
</dbReference>
<dbReference type="GO" id="GO:0005524">
    <property type="term" value="F:ATP binding"/>
    <property type="evidence" value="ECO:0007669"/>
    <property type="project" value="UniProtKB-KW"/>
</dbReference>
<evidence type="ECO:0000256" key="5">
    <source>
        <dbReference type="ARBA" id="ARBA00023186"/>
    </source>
</evidence>
<dbReference type="RefSeq" id="WP_007684066.1">
    <property type="nucleotide sequence ID" value="NZ_CP013070.1"/>
</dbReference>